<reference evidence="2 3" key="1">
    <citation type="submission" date="2018-11" db="EMBL/GenBank/DDBJ databases">
        <title>Genomic profiling of Staphylococcus species from a Poultry farm system in KwaZulu-Natal, South Africa.</title>
        <authorList>
            <person name="Amoako D.G."/>
            <person name="Somboro A.M."/>
            <person name="Abia A.L.K."/>
            <person name="Bester L.A."/>
            <person name="Essack S.Y."/>
        </authorList>
    </citation>
    <scope>NUCLEOTIDE SEQUENCE [LARGE SCALE GENOMIC DNA]</scope>
    <source>
        <strain evidence="2 3">SA12</strain>
    </source>
</reference>
<sequence length="57" mass="6216">KEVKSKSKFERAGNFLTGIVVECACEIGKEEFGFATATLECLACMRMGLCHKDKGTV</sequence>
<accession>A0AB37XLP0</accession>
<feature type="non-terminal residue" evidence="2">
    <location>
        <position position="1"/>
    </location>
</feature>
<protein>
    <recommendedName>
        <fullName evidence="1">Glutamate synthase domain-containing protein</fullName>
    </recommendedName>
</protein>
<dbReference type="RefSeq" id="WP_130136718.1">
    <property type="nucleotide sequence ID" value="NZ_RQTF01000784.1"/>
</dbReference>
<feature type="domain" description="Glutamate synthase" evidence="1">
    <location>
        <begin position="3"/>
        <end position="54"/>
    </location>
</feature>
<dbReference type="GO" id="GO:0015930">
    <property type="term" value="F:glutamate synthase activity"/>
    <property type="evidence" value="ECO:0007669"/>
    <property type="project" value="InterPro"/>
</dbReference>
<comment type="caution">
    <text evidence="2">The sequence shown here is derived from an EMBL/GenBank/DDBJ whole genome shotgun (WGS) entry which is preliminary data.</text>
</comment>
<evidence type="ECO:0000313" key="2">
    <source>
        <dbReference type="EMBL" id="RZH99872.1"/>
    </source>
</evidence>
<organism evidence="2 3">
    <name type="scientific">Staphylococcus aureus</name>
    <dbReference type="NCBI Taxonomy" id="1280"/>
    <lineage>
        <taxon>Bacteria</taxon>
        <taxon>Bacillati</taxon>
        <taxon>Bacillota</taxon>
        <taxon>Bacilli</taxon>
        <taxon>Bacillales</taxon>
        <taxon>Staphylococcaceae</taxon>
        <taxon>Staphylococcus</taxon>
    </lineage>
</organism>
<evidence type="ECO:0000259" key="1">
    <source>
        <dbReference type="Pfam" id="PF01645"/>
    </source>
</evidence>
<name>A0AB37XLP0_STAAU</name>
<proteinExistence type="predicted"/>
<dbReference type="AlphaFoldDB" id="A0AB37XLP0"/>
<dbReference type="InterPro" id="IPR002932">
    <property type="entry name" value="Glu_synthdom"/>
</dbReference>
<gene>
    <name evidence="2" type="ORF">EIH03_17545</name>
</gene>
<dbReference type="Pfam" id="PF01645">
    <property type="entry name" value="Glu_synthase"/>
    <property type="match status" value="1"/>
</dbReference>
<evidence type="ECO:0000313" key="3">
    <source>
        <dbReference type="Proteomes" id="UP000294017"/>
    </source>
</evidence>
<dbReference type="EMBL" id="RQTF01000784">
    <property type="protein sequence ID" value="RZH99872.1"/>
    <property type="molecule type" value="Genomic_DNA"/>
</dbReference>
<dbReference type="GO" id="GO:0006537">
    <property type="term" value="P:glutamate biosynthetic process"/>
    <property type="evidence" value="ECO:0007669"/>
    <property type="project" value="InterPro"/>
</dbReference>
<dbReference type="Proteomes" id="UP000294017">
    <property type="component" value="Unassembled WGS sequence"/>
</dbReference>